<feature type="compositionally biased region" description="Basic and acidic residues" evidence="1">
    <location>
        <begin position="24"/>
        <end position="37"/>
    </location>
</feature>
<proteinExistence type="predicted"/>
<dbReference type="Proteomes" id="UP000817658">
    <property type="component" value="Chromosome 1"/>
</dbReference>
<evidence type="ECO:0000313" key="2">
    <source>
        <dbReference type="EMBL" id="BAD82108.1"/>
    </source>
</evidence>
<dbReference type="AlphaFoldDB" id="Q5N6Z0"/>
<protein>
    <submittedName>
        <fullName evidence="2">Uncharacterized protein</fullName>
    </submittedName>
</protein>
<reference evidence="2" key="1">
    <citation type="journal article" date="2002" name="Nature">
        <title>The genome sequence and structure of rice chromosome 1.</title>
        <authorList>
            <person name="Sasaki T."/>
            <person name="Matsumoto T."/>
            <person name="Yamamoto K."/>
            <person name="Sakata K."/>
            <person name="Baba T."/>
            <person name="Katayose Y."/>
            <person name="Wu J."/>
            <person name="Niimura Y."/>
            <person name="Cheng Z."/>
            <person name="Nagamura Y."/>
            <person name="Antonio B.A."/>
            <person name="Kanamori H."/>
            <person name="Hosokawa S."/>
            <person name="Masukawa M."/>
            <person name="Arikawa K."/>
            <person name="Chiden Y."/>
            <person name="Hayashi M."/>
            <person name="Okamoto M."/>
            <person name="Ando T."/>
            <person name="Aoki H."/>
            <person name="Arita K."/>
            <person name="Hamada M."/>
            <person name="Harada C."/>
            <person name="Hijishita S."/>
            <person name="Honda M."/>
            <person name="Ichikawa Y."/>
            <person name="Idonuma A."/>
            <person name="Iijima M."/>
            <person name="Ikeda M."/>
            <person name="Ikeno M."/>
            <person name="Itoh S."/>
            <person name="Itoh T."/>
            <person name="Itoh Y."/>
            <person name="Itoh Y."/>
            <person name="Iwabuchi A."/>
            <person name="Kamiya K."/>
            <person name="Karasawa W."/>
            <person name="Katagiri S."/>
            <person name="Kikuta A."/>
            <person name="Kobayashi N."/>
            <person name="Kono I."/>
            <person name="Machita K."/>
            <person name="Maehara T."/>
            <person name="Mizuno H."/>
            <person name="Mizubayashi T."/>
            <person name="Mukai Y."/>
            <person name="Nagasaki H."/>
            <person name="Nakashima M."/>
            <person name="Nakama Y."/>
            <person name="Nakamichi Y."/>
            <person name="Nakamura M."/>
            <person name="Namiki N."/>
            <person name="Negishi M."/>
            <person name="Ohta I."/>
            <person name="Ono N."/>
            <person name="Saji S."/>
            <person name="Sakai K."/>
            <person name="Shibata M."/>
            <person name="Shimokawa T."/>
            <person name="Shomura A."/>
            <person name="Song J."/>
            <person name="Takazaki Y."/>
            <person name="Terasawa K."/>
            <person name="Tsuji K."/>
            <person name="Waki K."/>
            <person name="Yamagata H."/>
            <person name="Yamane H."/>
            <person name="Yoshiki S."/>
            <person name="Yoshihara R."/>
            <person name="Yukawa K."/>
            <person name="Zhong H."/>
            <person name="Iwama H."/>
            <person name="Endo T."/>
            <person name="Ito H."/>
            <person name="Hahn J.H."/>
            <person name="Kim H.I."/>
            <person name="Eun M.Y."/>
            <person name="Yano M."/>
            <person name="Jiang J."/>
            <person name="Gojobori T."/>
        </authorList>
    </citation>
    <scope>NUCLEOTIDE SEQUENCE</scope>
</reference>
<feature type="region of interest" description="Disordered" evidence="1">
    <location>
        <begin position="24"/>
        <end position="43"/>
    </location>
</feature>
<gene>
    <name evidence="2" type="ORF">P0035F12.22</name>
</gene>
<accession>Q5N6Z0</accession>
<name>Q5N6Z0_ORYSJ</name>
<dbReference type="EMBL" id="AP003313">
    <property type="protein sequence ID" value="BAD82108.1"/>
    <property type="molecule type" value="Genomic_DNA"/>
</dbReference>
<sequence>MDGLQNHWDRRESVVENLEFRSFHRHQETRSSRESKLSQRCSDLPSNEEDVVRRLKILSAKRASRVTIDATLLEEISHPAALPSFVFRGK</sequence>
<organism evidence="2">
    <name type="scientific">Oryza sativa subsp. japonica</name>
    <name type="common">Rice</name>
    <dbReference type="NCBI Taxonomy" id="39947"/>
    <lineage>
        <taxon>Eukaryota</taxon>
        <taxon>Viridiplantae</taxon>
        <taxon>Streptophyta</taxon>
        <taxon>Embryophyta</taxon>
        <taxon>Tracheophyta</taxon>
        <taxon>Spermatophyta</taxon>
        <taxon>Magnoliopsida</taxon>
        <taxon>Liliopsida</taxon>
        <taxon>Poales</taxon>
        <taxon>Poaceae</taxon>
        <taxon>BOP clade</taxon>
        <taxon>Oryzoideae</taxon>
        <taxon>Oryzeae</taxon>
        <taxon>Oryzinae</taxon>
        <taxon>Oryza</taxon>
        <taxon>Oryza sativa</taxon>
    </lineage>
</organism>
<evidence type="ECO:0000256" key="1">
    <source>
        <dbReference type="SAM" id="MobiDB-lite"/>
    </source>
</evidence>